<dbReference type="InterPro" id="IPR002328">
    <property type="entry name" value="ADH_Zn_CS"/>
</dbReference>
<evidence type="ECO:0000313" key="8">
    <source>
        <dbReference type="EMBL" id="KAF1023682.1"/>
    </source>
</evidence>
<evidence type="ECO:0000256" key="2">
    <source>
        <dbReference type="ARBA" id="ARBA00022723"/>
    </source>
</evidence>
<dbReference type="InterPro" id="IPR013154">
    <property type="entry name" value="ADH-like_N"/>
</dbReference>
<evidence type="ECO:0000259" key="7">
    <source>
        <dbReference type="SMART" id="SM00829"/>
    </source>
</evidence>
<comment type="similarity">
    <text evidence="6">Belongs to the zinc-containing alcohol dehydrogenase family.</text>
</comment>
<organism evidence="8 9">
    <name type="scientific">Paracidovorax wautersii</name>
    <dbReference type="NCBI Taxonomy" id="1177982"/>
    <lineage>
        <taxon>Bacteria</taxon>
        <taxon>Pseudomonadati</taxon>
        <taxon>Pseudomonadota</taxon>
        <taxon>Betaproteobacteria</taxon>
        <taxon>Burkholderiales</taxon>
        <taxon>Comamonadaceae</taxon>
        <taxon>Paracidovorax</taxon>
    </lineage>
</organism>
<dbReference type="GO" id="GO:0046294">
    <property type="term" value="P:formaldehyde catabolic process"/>
    <property type="evidence" value="ECO:0007669"/>
    <property type="project" value="TreeGrafter"/>
</dbReference>
<dbReference type="InterPro" id="IPR020843">
    <property type="entry name" value="ER"/>
</dbReference>
<evidence type="ECO:0000256" key="4">
    <source>
        <dbReference type="ARBA" id="ARBA00023002"/>
    </source>
</evidence>
<dbReference type="InterPro" id="IPR013149">
    <property type="entry name" value="ADH-like_C"/>
</dbReference>
<evidence type="ECO:0000313" key="9">
    <source>
        <dbReference type="Proteomes" id="UP000461670"/>
    </source>
</evidence>
<dbReference type="GO" id="GO:0051903">
    <property type="term" value="F:S-(hydroxymethyl)glutathione dehydrogenase [NAD(P)+] activity"/>
    <property type="evidence" value="ECO:0007669"/>
    <property type="project" value="TreeGrafter"/>
</dbReference>
<feature type="domain" description="Enoyl reductase (ER)" evidence="7">
    <location>
        <begin position="8"/>
        <end position="361"/>
    </location>
</feature>
<dbReference type="PANTHER" id="PTHR43880">
    <property type="entry name" value="ALCOHOL DEHYDROGENASE"/>
    <property type="match status" value="1"/>
</dbReference>
<keyword evidence="3 6" id="KW-0862">Zinc</keyword>
<gene>
    <name evidence="8" type="primary">xylB_2</name>
    <name evidence="8" type="ORF">GAK30_00345</name>
</gene>
<keyword evidence="2 6" id="KW-0479">Metal-binding</keyword>
<protein>
    <submittedName>
        <fullName evidence="8">Aryl-alcohol dehydrogenase</fullName>
    </submittedName>
</protein>
<dbReference type="PANTHER" id="PTHR43880:SF12">
    <property type="entry name" value="ALCOHOL DEHYDROGENASE CLASS-3"/>
    <property type="match status" value="1"/>
</dbReference>
<dbReference type="SMART" id="SM00829">
    <property type="entry name" value="PKS_ER"/>
    <property type="match status" value="1"/>
</dbReference>
<accession>A0A7V8JRQ2</accession>
<dbReference type="SUPFAM" id="SSF51735">
    <property type="entry name" value="NAD(P)-binding Rossmann-fold domains"/>
    <property type="match status" value="1"/>
</dbReference>
<evidence type="ECO:0000256" key="1">
    <source>
        <dbReference type="ARBA" id="ARBA00001947"/>
    </source>
</evidence>
<dbReference type="EMBL" id="WNDQ01000003">
    <property type="protein sequence ID" value="KAF1023682.1"/>
    <property type="molecule type" value="Genomic_DNA"/>
</dbReference>
<dbReference type="Pfam" id="PF00107">
    <property type="entry name" value="ADH_zinc_N"/>
    <property type="match status" value="1"/>
</dbReference>
<evidence type="ECO:0000256" key="3">
    <source>
        <dbReference type="ARBA" id="ARBA00022833"/>
    </source>
</evidence>
<dbReference type="PROSITE" id="PS00059">
    <property type="entry name" value="ADH_ZINC"/>
    <property type="match status" value="1"/>
</dbReference>
<keyword evidence="5" id="KW-0520">NAD</keyword>
<dbReference type="CDD" id="cd08278">
    <property type="entry name" value="benzyl_alcohol_DH"/>
    <property type="match status" value="1"/>
</dbReference>
<comment type="caution">
    <text evidence="8">The sequence shown here is derived from an EMBL/GenBank/DDBJ whole genome shotgun (WGS) entry which is preliminary data.</text>
</comment>
<dbReference type="SUPFAM" id="SSF50129">
    <property type="entry name" value="GroES-like"/>
    <property type="match status" value="1"/>
</dbReference>
<dbReference type="Gene3D" id="3.40.50.720">
    <property type="entry name" value="NAD(P)-binding Rossmann-like Domain"/>
    <property type="match status" value="1"/>
</dbReference>
<keyword evidence="4" id="KW-0560">Oxidoreductase</keyword>
<dbReference type="GO" id="GO:0008270">
    <property type="term" value="F:zinc ion binding"/>
    <property type="evidence" value="ECO:0007669"/>
    <property type="project" value="InterPro"/>
</dbReference>
<evidence type="ECO:0000256" key="5">
    <source>
        <dbReference type="ARBA" id="ARBA00023027"/>
    </source>
</evidence>
<dbReference type="AlphaFoldDB" id="A0A7V8JRQ2"/>
<name>A0A7V8JRQ2_9BURK</name>
<evidence type="ECO:0000256" key="6">
    <source>
        <dbReference type="RuleBase" id="RU361277"/>
    </source>
</evidence>
<proteinExistence type="inferred from homology"/>
<dbReference type="Proteomes" id="UP000461670">
    <property type="component" value="Unassembled WGS sequence"/>
</dbReference>
<dbReference type="FunFam" id="3.40.50.720:FF:000003">
    <property type="entry name" value="S-(hydroxymethyl)glutathione dehydrogenase"/>
    <property type="match status" value="1"/>
</dbReference>
<dbReference type="Gene3D" id="3.90.180.10">
    <property type="entry name" value="Medium-chain alcohol dehydrogenases, catalytic domain"/>
    <property type="match status" value="1"/>
</dbReference>
<dbReference type="InterPro" id="IPR036291">
    <property type="entry name" value="NAD(P)-bd_dom_sf"/>
</dbReference>
<dbReference type="Pfam" id="PF08240">
    <property type="entry name" value="ADH_N"/>
    <property type="match status" value="1"/>
</dbReference>
<reference evidence="9" key="1">
    <citation type="journal article" date="2020" name="MBio">
        <title>Horizontal gene transfer to a defensive symbiont with a reduced genome amongst a multipartite beetle microbiome.</title>
        <authorList>
            <person name="Waterworth S.C."/>
            <person name="Florez L.V."/>
            <person name="Rees E.R."/>
            <person name="Hertweck C."/>
            <person name="Kaltenpoth M."/>
            <person name="Kwan J.C."/>
        </authorList>
    </citation>
    <scope>NUCLEOTIDE SEQUENCE [LARGE SCALE GENOMIC DNA]</scope>
</reference>
<comment type="cofactor">
    <cofactor evidence="1 6">
        <name>Zn(2+)</name>
        <dbReference type="ChEBI" id="CHEBI:29105"/>
    </cofactor>
</comment>
<sequence length="366" mass="37654">MRIMAAVSRPDSPVPRLEPVDLEPPRGDEILVRVVATGICHTDINSHAGRGVPVPKPIVLGHEGAGVVEAVGAGVTTLKVGDHVVLSGGSCGACPSCRAARPTYCRQAMPAAFGGQRLDGSSPLSQNGERLAGAFFGQSSFATHALASARTAVAVPKDLPLHLLGPLACGMITGAGSIIEAFKVRPGQSVVVFGTGGVGLAAIMGARIAGASRIVAVDLNADRLALAGELGATDTVNPREGGDEALRAILPDGFDFSFVTADHPSVYASAVACLGPEGSCGIAVAPHGAWSVDVGYLLAGGRKLQGIIGGSANPQTFIPTLVEYWRQGRFPFDRLIQTYPFADIARAWDDTISGRTIKPVLLMPEG</sequence>
<dbReference type="GO" id="GO:0005829">
    <property type="term" value="C:cytosol"/>
    <property type="evidence" value="ECO:0007669"/>
    <property type="project" value="TreeGrafter"/>
</dbReference>
<dbReference type="InterPro" id="IPR011032">
    <property type="entry name" value="GroES-like_sf"/>
</dbReference>